<sequence length="241" mass="25925">MSDTVRPESAAQSQSAGQSDQSATELYDAAMARTAALLRDADPGTPVDACPGWTVEALAAHLAGALADFAAQRFDLASGDDFGERTVRERDGQSVADSLVEWERHRADAEPLLTSPMGTVLVTEVVSHEQDLRTALDKPGARTDPAVRVGLTRPLEQIDQRLRESGGPAVRLVIDDEEPRTIGAGEPVATLRVAAYDLLRTVGGRRTRDQVRALSWDGDPEPALDSLPLFGTYRDTPLRGE</sequence>
<dbReference type="AlphaFoldDB" id="A0A1I2XXJ6"/>
<protein>
    <submittedName>
        <fullName evidence="4">TIGR03083 family protein</fullName>
    </submittedName>
    <submittedName>
        <fullName evidence="3">Uncharacterized protein (TIGR03083 family)</fullName>
    </submittedName>
</protein>
<feature type="region of interest" description="Disordered" evidence="1">
    <location>
        <begin position="213"/>
        <end position="241"/>
    </location>
</feature>
<dbReference type="EMBL" id="FOOI01000013">
    <property type="protein sequence ID" value="SFH18208.1"/>
    <property type="molecule type" value="Genomic_DNA"/>
</dbReference>
<evidence type="ECO:0000313" key="5">
    <source>
        <dbReference type="Proteomes" id="UP000199052"/>
    </source>
</evidence>
<reference evidence="3 6" key="2">
    <citation type="submission" date="2020-07" db="EMBL/GenBank/DDBJ databases">
        <title>Sequencing the genomes of 1000 actinobacteria strains.</title>
        <authorList>
            <person name="Klenk H.-P."/>
        </authorList>
    </citation>
    <scope>NUCLEOTIDE SEQUENCE [LARGE SCALE GENOMIC DNA]</scope>
    <source>
        <strain evidence="3 6">DSM 45117</strain>
    </source>
</reference>
<proteinExistence type="predicted"/>
<dbReference type="InterPro" id="IPR024344">
    <property type="entry name" value="MDMPI_metal-binding"/>
</dbReference>
<accession>A0A1I2XXJ6</accession>
<dbReference type="GO" id="GO:0046872">
    <property type="term" value="F:metal ion binding"/>
    <property type="evidence" value="ECO:0007669"/>
    <property type="project" value="InterPro"/>
</dbReference>
<gene>
    <name evidence="3" type="ORF">FHR37_006089</name>
    <name evidence="4" type="ORF">SAMN05421678_113118</name>
</gene>
<dbReference type="STRING" id="504797.SAMN05421678_113118"/>
<name>A0A1I2XXJ6_9ACTN</name>
<dbReference type="InterPro" id="IPR017517">
    <property type="entry name" value="Maleyloyr_isom"/>
</dbReference>
<evidence type="ECO:0000256" key="1">
    <source>
        <dbReference type="SAM" id="MobiDB-lite"/>
    </source>
</evidence>
<keyword evidence="6" id="KW-1185">Reference proteome</keyword>
<dbReference type="Proteomes" id="UP000533017">
    <property type="component" value="Unassembled WGS sequence"/>
</dbReference>
<dbReference type="Pfam" id="PF11716">
    <property type="entry name" value="MDMPI_N"/>
    <property type="match status" value="1"/>
</dbReference>
<dbReference type="InterPro" id="IPR034660">
    <property type="entry name" value="DinB/YfiT-like"/>
</dbReference>
<reference evidence="4 5" key="1">
    <citation type="submission" date="2016-10" db="EMBL/GenBank/DDBJ databases">
        <authorList>
            <person name="de Groot N.N."/>
        </authorList>
    </citation>
    <scope>NUCLEOTIDE SEQUENCE [LARGE SCALE GENOMIC DNA]</scope>
    <source>
        <strain evidence="4 5">CPCC 202808</strain>
    </source>
</reference>
<evidence type="ECO:0000313" key="4">
    <source>
        <dbReference type="EMBL" id="SFH18208.1"/>
    </source>
</evidence>
<feature type="region of interest" description="Disordered" evidence="1">
    <location>
        <begin position="1"/>
        <end position="26"/>
    </location>
</feature>
<dbReference type="Proteomes" id="UP000199052">
    <property type="component" value="Unassembled WGS sequence"/>
</dbReference>
<evidence type="ECO:0000313" key="6">
    <source>
        <dbReference type="Proteomes" id="UP000533017"/>
    </source>
</evidence>
<feature type="compositionally biased region" description="Low complexity" evidence="1">
    <location>
        <begin position="9"/>
        <end position="23"/>
    </location>
</feature>
<dbReference type="OrthoDB" id="154293at2"/>
<evidence type="ECO:0000259" key="2">
    <source>
        <dbReference type="Pfam" id="PF11716"/>
    </source>
</evidence>
<organism evidence="4 5">
    <name type="scientific">Actinopolymorpha cephalotaxi</name>
    <dbReference type="NCBI Taxonomy" id="504797"/>
    <lineage>
        <taxon>Bacteria</taxon>
        <taxon>Bacillati</taxon>
        <taxon>Actinomycetota</taxon>
        <taxon>Actinomycetes</taxon>
        <taxon>Propionibacteriales</taxon>
        <taxon>Actinopolymorphaceae</taxon>
        <taxon>Actinopolymorpha</taxon>
    </lineage>
</organism>
<feature type="domain" description="Mycothiol-dependent maleylpyruvate isomerase metal-binding" evidence="2">
    <location>
        <begin position="28"/>
        <end position="109"/>
    </location>
</feature>
<dbReference type="EMBL" id="JACBZA010000001">
    <property type="protein sequence ID" value="NYH87238.1"/>
    <property type="molecule type" value="Genomic_DNA"/>
</dbReference>
<dbReference type="NCBIfam" id="TIGR03083">
    <property type="entry name" value="maleylpyruvate isomerase family mycothiol-dependent enzyme"/>
    <property type="match status" value="1"/>
</dbReference>
<dbReference type="RefSeq" id="WP_092886131.1">
    <property type="nucleotide sequence ID" value="NZ_FOOI01000013.1"/>
</dbReference>
<dbReference type="SUPFAM" id="SSF109854">
    <property type="entry name" value="DinB/YfiT-like putative metalloenzymes"/>
    <property type="match status" value="1"/>
</dbReference>
<evidence type="ECO:0000313" key="3">
    <source>
        <dbReference type="EMBL" id="NYH87238.1"/>
    </source>
</evidence>